<name>A0A9W4JNE4_9EURO</name>
<reference evidence="1" key="1">
    <citation type="submission" date="2021-07" db="EMBL/GenBank/DDBJ databases">
        <authorList>
            <person name="Branca A.L. A."/>
        </authorList>
    </citation>
    <scope>NUCLEOTIDE SEQUENCE</scope>
</reference>
<comment type="caution">
    <text evidence="1">The sequence shown here is derived from an EMBL/GenBank/DDBJ whole genome shotgun (WGS) entry which is preliminary data.</text>
</comment>
<accession>A0A9W4JNE4</accession>
<dbReference type="EMBL" id="CAJVPG010000421">
    <property type="protein sequence ID" value="CAG8404731.1"/>
    <property type="molecule type" value="Genomic_DNA"/>
</dbReference>
<proteinExistence type="predicted"/>
<sequence>MRLAVERFRVKMQSSYRQFLQDRVEEIEAMGLPTEEEKLNKMSDYYNDYGLGGLSKWSEYAPPEMVRQDREARAVTRLQDVPNLYHEFRDGVLPPRLPTEEWRQMCLDVIESVCNEKALRDDEFKDFHIPRCVELGHFLKYAQGVGTPYLTGYGICPFEPVGCVGVKSYAFPDHPNVLRQPPADISTSREEYTAYLQQEILSEVFISGTVDEDLEVLVGFNTGIGFRQQHKEWQSAYLYCRSDDESETTLQDWAWRVVIFHADGDNPTPLYGRKPRFNSIPEFLDWYSTWLDYVDMDEVQDILWNPSGGHDYPLSDDECGS</sequence>
<gene>
    <name evidence="1" type="ORF">PSALAMII_LOCUS8162</name>
</gene>
<dbReference type="OrthoDB" id="4403049at2759"/>
<dbReference type="Proteomes" id="UP001152649">
    <property type="component" value="Unassembled WGS sequence"/>
</dbReference>
<keyword evidence="2" id="KW-1185">Reference proteome</keyword>
<evidence type="ECO:0000313" key="2">
    <source>
        <dbReference type="Proteomes" id="UP001152649"/>
    </source>
</evidence>
<evidence type="ECO:0000313" key="1">
    <source>
        <dbReference type="EMBL" id="CAG8404731.1"/>
    </source>
</evidence>
<protein>
    <submittedName>
        <fullName evidence="1">Uncharacterized protein</fullName>
    </submittedName>
</protein>
<organism evidence="1 2">
    <name type="scientific">Penicillium salamii</name>
    <dbReference type="NCBI Taxonomy" id="1612424"/>
    <lineage>
        <taxon>Eukaryota</taxon>
        <taxon>Fungi</taxon>
        <taxon>Dikarya</taxon>
        <taxon>Ascomycota</taxon>
        <taxon>Pezizomycotina</taxon>
        <taxon>Eurotiomycetes</taxon>
        <taxon>Eurotiomycetidae</taxon>
        <taxon>Eurotiales</taxon>
        <taxon>Aspergillaceae</taxon>
        <taxon>Penicillium</taxon>
    </lineage>
</organism>
<dbReference type="AlphaFoldDB" id="A0A9W4JNE4"/>